<evidence type="ECO:0000313" key="5">
    <source>
        <dbReference type="EMBL" id="KUM26624.1"/>
    </source>
</evidence>
<reference evidence="5 6" key="1">
    <citation type="submission" date="2015-12" db="EMBL/GenBank/DDBJ databases">
        <title>Draft genome sequence of Mesorhizobium sp. UFLA 01-765, a multitolerant efficient symbiont and plant-growth promoting strain isolated from Zn-mining soil using Leucaena leucocephala as a trap plant.</title>
        <authorList>
            <person name="Rangel W.M."/>
            <person name="Thijs S."/>
            <person name="Longatti S.M."/>
            <person name="Moreira F.M."/>
            <person name="Weyens N."/>
            <person name="Vangronsveld J."/>
            <person name="Van Hamme J.D."/>
            <person name="Bottos E.M."/>
            <person name="Rineau F."/>
        </authorList>
    </citation>
    <scope>NUCLEOTIDE SEQUENCE [LARGE SCALE GENOMIC DNA]</scope>
    <source>
        <strain evidence="5 6">UFLA 01-765</strain>
    </source>
</reference>
<dbReference type="PANTHER" id="PTHR43792">
    <property type="entry name" value="GNAT FAMILY, PUTATIVE (AFU_ORTHOLOGUE AFUA_3G00765)-RELATED-RELATED"/>
    <property type="match status" value="1"/>
</dbReference>
<keyword evidence="2" id="KW-0012">Acyltransferase</keyword>
<dbReference type="EMBL" id="LPWA01000104">
    <property type="protein sequence ID" value="KUM26624.1"/>
    <property type="molecule type" value="Genomic_DNA"/>
</dbReference>
<comment type="caution">
    <text evidence="5">The sequence shown here is derived from an EMBL/GenBank/DDBJ whole genome shotgun (WGS) entry which is preliminary data.</text>
</comment>
<organism evidence="5 6">
    <name type="scientific">Rhizobium loti</name>
    <name type="common">Mesorhizobium loti</name>
    <dbReference type="NCBI Taxonomy" id="381"/>
    <lineage>
        <taxon>Bacteria</taxon>
        <taxon>Pseudomonadati</taxon>
        <taxon>Pseudomonadota</taxon>
        <taxon>Alphaproteobacteria</taxon>
        <taxon>Hyphomicrobiales</taxon>
        <taxon>Phyllobacteriaceae</taxon>
        <taxon>Mesorhizobium</taxon>
    </lineage>
</organism>
<dbReference type="OrthoDB" id="9801669at2"/>
<dbReference type="InterPro" id="IPR051531">
    <property type="entry name" value="N-acetyltransferase"/>
</dbReference>
<protein>
    <submittedName>
        <fullName evidence="5">GCN5 family acetyltransferase</fullName>
    </submittedName>
</protein>
<dbReference type="InterPro" id="IPR016181">
    <property type="entry name" value="Acyl_CoA_acyltransferase"/>
</dbReference>
<dbReference type="Gene3D" id="3.40.630.30">
    <property type="match status" value="1"/>
</dbReference>
<gene>
    <name evidence="5" type="ORF">AU467_21090</name>
</gene>
<name>A0A101KTN7_RHILI</name>
<evidence type="ECO:0000256" key="3">
    <source>
        <dbReference type="ARBA" id="ARBA00038502"/>
    </source>
</evidence>
<evidence type="ECO:0000256" key="1">
    <source>
        <dbReference type="ARBA" id="ARBA00022679"/>
    </source>
</evidence>
<dbReference type="InterPro" id="IPR000182">
    <property type="entry name" value="GNAT_dom"/>
</dbReference>
<proteinExistence type="inferred from homology"/>
<dbReference type="PROSITE" id="PS51186">
    <property type="entry name" value="GNAT"/>
    <property type="match status" value="1"/>
</dbReference>
<keyword evidence="1 5" id="KW-0808">Transferase</keyword>
<accession>A0A101KTN7</accession>
<comment type="similarity">
    <text evidence="3">Belongs to the acetyltransferase family. RimJ subfamily.</text>
</comment>
<dbReference type="GO" id="GO:0005737">
    <property type="term" value="C:cytoplasm"/>
    <property type="evidence" value="ECO:0007669"/>
    <property type="project" value="TreeGrafter"/>
</dbReference>
<sequence length="198" mass="22728">MFALPFFRRDLPALKGEKVTLRVPLTNDYREWSTLRGESRAFLEPWEPRWQPDELDRTAWRLRIGRYREDYAQGTAIAFFIFEKSSGKLAGGITLGNIRHGVAQSGHIGYWIGERFGGRGLMTDAVKLVSRFAFDTLRLHRIEAACIPDNARSIRVLEKAGFRREGLLRSYLRINGIWQDHYLYARIADDPPGDGTKG</sequence>
<evidence type="ECO:0000259" key="4">
    <source>
        <dbReference type="PROSITE" id="PS51186"/>
    </source>
</evidence>
<dbReference type="GO" id="GO:0008999">
    <property type="term" value="F:protein-N-terminal-alanine acetyltransferase activity"/>
    <property type="evidence" value="ECO:0007669"/>
    <property type="project" value="TreeGrafter"/>
</dbReference>
<dbReference type="PANTHER" id="PTHR43792:SF8">
    <property type="entry name" value="[RIBOSOMAL PROTEIN US5]-ALANINE N-ACETYLTRANSFERASE"/>
    <property type="match status" value="1"/>
</dbReference>
<dbReference type="Proteomes" id="UP000053176">
    <property type="component" value="Unassembled WGS sequence"/>
</dbReference>
<evidence type="ECO:0000256" key="2">
    <source>
        <dbReference type="ARBA" id="ARBA00023315"/>
    </source>
</evidence>
<dbReference type="Pfam" id="PF13302">
    <property type="entry name" value="Acetyltransf_3"/>
    <property type="match status" value="1"/>
</dbReference>
<dbReference type="SUPFAM" id="SSF55729">
    <property type="entry name" value="Acyl-CoA N-acyltransferases (Nat)"/>
    <property type="match status" value="1"/>
</dbReference>
<dbReference type="AlphaFoldDB" id="A0A101KTN7"/>
<evidence type="ECO:0000313" key="6">
    <source>
        <dbReference type="Proteomes" id="UP000053176"/>
    </source>
</evidence>
<feature type="domain" description="N-acetyltransferase" evidence="4">
    <location>
        <begin position="27"/>
        <end position="189"/>
    </location>
</feature>